<keyword evidence="5" id="KW-1185">Reference proteome</keyword>
<sequence length="214" mass="23592">MKQSYKVLTIIITCLLLISSTASAHSGRLDANGGHNCSEKSKQKGLCTGYHYHRGEKAQPKATKPSKKSNQSNKSKQQSSSSKSKKSSQQTATSKQTKSAKQTKQTKPIYQTSKLKLFYNGKVQKLQSPAVDLKGITYYPIREISEIIGATLTVDKSNSKLSVNKEQLTVVLDDKKSNIIVVDGKKYAPIRTIVEKLGITVSYKKETATIHLND</sequence>
<dbReference type="NCBIfam" id="NF033223">
    <property type="entry name" value="YHYH_alt"/>
    <property type="match status" value="1"/>
</dbReference>
<organism evidence="4 5">
    <name type="scientific">Paenibacillus yanchengensis</name>
    <dbReference type="NCBI Taxonomy" id="2035833"/>
    <lineage>
        <taxon>Bacteria</taxon>
        <taxon>Bacillati</taxon>
        <taxon>Bacillota</taxon>
        <taxon>Bacilli</taxon>
        <taxon>Bacillales</taxon>
        <taxon>Paenibacillaceae</taxon>
        <taxon>Paenibacillus</taxon>
    </lineage>
</organism>
<evidence type="ECO:0000259" key="3">
    <source>
        <dbReference type="Pfam" id="PF07833"/>
    </source>
</evidence>
<feature type="region of interest" description="Disordered" evidence="1">
    <location>
        <begin position="54"/>
        <end position="106"/>
    </location>
</feature>
<accession>A0ABW4YQP8</accession>
<evidence type="ECO:0000256" key="1">
    <source>
        <dbReference type="SAM" id="MobiDB-lite"/>
    </source>
</evidence>
<feature type="chain" id="PRO_5045890625" evidence="2">
    <location>
        <begin position="25"/>
        <end position="214"/>
    </location>
</feature>
<feature type="signal peptide" evidence="2">
    <location>
        <begin position="1"/>
        <end position="24"/>
    </location>
</feature>
<keyword evidence="2" id="KW-0732">Signal</keyword>
<dbReference type="Pfam" id="PF07833">
    <property type="entry name" value="Cu_amine_oxidN1"/>
    <property type="match status" value="1"/>
</dbReference>
<dbReference type="InterPro" id="IPR012854">
    <property type="entry name" value="Cu_amine_oxidase-like_N"/>
</dbReference>
<evidence type="ECO:0000313" key="5">
    <source>
        <dbReference type="Proteomes" id="UP001597362"/>
    </source>
</evidence>
<protein>
    <submittedName>
        <fullName evidence="4">Stalk domain-containing protein</fullName>
    </submittedName>
</protein>
<comment type="caution">
    <text evidence="4">The sequence shown here is derived from an EMBL/GenBank/DDBJ whole genome shotgun (WGS) entry which is preliminary data.</text>
</comment>
<dbReference type="SUPFAM" id="SSF55383">
    <property type="entry name" value="Copper amine oxidase, domain N"/>
    <property type="match status" value="1"/>
</dbReference>
<feature type="domain" description="Copper amine oxidase-like N-terminal" evidence="3">
    <location>
        <begin position="120"/>
        <end position="186"/>
    </location>
</feature>
<dbReference type="InterPro" id="IPR036582">
    <property type="entry name" value="Mao_N_sf"/>
</dbReference>
<name>A0ABW4YQP8_9BACL</name>
<dbReference type="RefSeq" id="WP_377775556.1">
    <property type="nucleotide sequence ID" value="NZ_JBHUHO010000049.1"/>
</dbReference>
<evidence type="ECO:0000313" key="4">
    <source>
        <dbReference type="EMBL" id="MFD2118035.1"/>
    </source>
</evidence>
<dbReference type="Proteomes" id="UP001597362">
    <property type="component" value="Unassembled WGS sequence"/>
</dbReference>
<dbReference type="EMBL" id="JBHUHO010000049">
    <property type="protein sequence ID" value="MFD2118035.1"/>
    <property type="molecule type" value="Genomic_DNA"/>
</dbReference>
<dbReference type="InterPro" id="IPR047773">
    <property type="entry name" value="YHYH_dom_bact"/>
</dbReference>
<proteinExistence type="predicted"/>
<gene>
    <name evidence="4" type="ORF">ACFSJH_20175</name>
</gene>
<evidence type="ECO:0000256" key="2">
    <source>
        <dbReference type="SAM" id="SignalP"/>
    </source>
</evidence>
<reference evidence="5" key="1">
    <citation type="journal article" date="2019" name="Int. J. Syst. Evol. Microbiol.">
        <title>The Global Catalogue of Microorganisms (GCM) 10K type strain sequencing project: providing services to taxonomists for standard genome sequencing and annotation.</title>
        <authorList>
            <consortium name="The Broad Institute Genomics Platform"/>
            <consortium name="The Broad Institute Genome Sequencing Center for Infectious Disease"/>
            <person name="Wu L."/>
            <person name="Ma J."/>
        </authorList>
    </citation>
    <scope>NUCLEOTIDE SEQUENCE [LARGE SCALE GENOMIC DNA]</scope>
    <source>
        <strain evidence="5">GH52</strain>
    </source>
</reference>
<feature type="compositionally biased region" description="Low complexity" evidence="1">
    <location>
        <begin position="68"/>
        <end position="106"/>
    </location>
</feature>